<comment type="caution">
    <text evidence="1">The sequence shown here is derived from an EMBL/GenBank/DDBJ whole genome shotgun (WGS) entry which is preliminary data.</text>
</comment>
<sequence length="115" mass="13156">MILPYHRRSMLHWIIVDWSIIANRWVNSGISGYFLNMAPTIKDDELPEKRRRGDDDIAVLSSGHQEVLPPDKNAKRSPASIIVEAIRDFRIPSDLKSMYQKNDGPSKRRATSSPI</sequence>
<protein>
    <submittedName>
        <fullName evidence="1">Uncharacterized protein</fullName>
    </submittedName>
</protein>
<dbReference type="EMBL" id="CM047582">
    <property type="protein sequence ID" value="KAI9915508.1"/>
    <property type="molecule type" value="Genomic_DNA"/>
</dbReference>
<evidence type="ECO:0000313" key="1">
    <source>
        <dbReference type="EMBL" id="KAI9915508.1"/>
    </source>
</evidence>
<proteinExistence type="predicted"/>
<organism evidence="1 2">
    <name type="scientific">Peronosclerospora sorghi</name>
    <dbReference type="NCBI Taxonomy" id="230839"/>
    <lineage>
        <taxon>Eukaryota</taxon>
        <taxon>Sar</taxon>
        <taxon>Stramenopiles</taxon>
        <taxon>Oomycota</taxon>
        <taxon>Peronosporomycetes</taxon>
        <taxon>Peronosporales</taxon>
        <taxon>Peronosporaceae</taxon>
        <taxon>Peronosclerospora</taxon>
    </lineage>
</organism>
<keyword evidence="2" id="KW-1185">Reference proteome</keyword>
<accession>A0ACC0WBM2</accession>
<reference evidence="1 2" key="1">
    <citation type="journal article" date="2022" name="bioRxiv">
        <title>The genome of the oomycete Peronosclerospora sorghi, a cosmopolitan pathogen of maize and sorghum, is inflated with dispersed pseudogenes.</title>
        <authorList>
            <person name="Fletcher K."/>
            <person name="Martin F."/>
            <person name="Isakeit T."/>
            <person name="Cavanaugh K."/>
            <person name="Magill C."/>
            <person name="Michelmore R."/>
        </authorList>
    </citation>
    <scope>NUCLEOTIDE SEQUENCE [LARGE SCALE GENOMIC DNA]</scope>
    <source>
        <strain evidence="1">P6</strain>
    </source>
</reference>
<name>A0ACC0WBM2_9STRA</name>
<dbReference type="Proteomes" id="UP001163321">
    <property type="component" value="Chromosome 3"/>
</dbReference>
<evidence type="ECO:0000313" key="2">
    <source>
        <dbReference type="Proteomes" id="UP001163321"/>
    </source>
</evidence>
<gene>
    <name evidence="1" type="ORF">PsorP6_006989</name>
</gene>